<comment type="catalytic activity">
    <reaction evidence="17 18">
        <text>a ubiquinone + NADH + 5 H(+)(in) = a ubiquinol + NAD(+) + 4 H(+)(out)</text>
        <dbReference type="Rhea" id="RHEA:29091"/>
        <dbReference type="Rhea" id="RHEA-COMP:9565"/>
        <dbReference type="Rhea" id="RHEA-COMP:9566"/>
        <dbReference type="ChEBI" id="CHEBI:15378"/>
        <dbReference type="ChEBI" id="CHEBI:16389"/>
        <dbReference type="ChEBI" id="CHEBI:17976"/>
        <dbReference type="ChEBI" id="CHEBI:57540"/>
        <dbReference type="ChEBI" id="CHEBI:57945"/>
        <dbReference type="EC" id="7.1.1.2"/>
    </reaction>
</comment>
<keyword evidence="14 18" id="KW-0830">Ubiquinone</keyword>
<comment type="function">
    <text evidence="18">Core subunit of the mitochondrial membrane respiratory chain NADH dehydrogenase (Complex I) which catalyzes electron transfer from NADH through the respiratory chain, using ubiquinone as an electron acceptor. Essential for the catalytic activity and assembly of complex I.</text>
</comment>
<keyword evidence="11 18" id="KW-0249">Electron transport</keyword>
<keyword evidence="9 18" id="KW-0999">Mitochondrion inner membrane</keyword>
<feature type="transmembrane region" description="Helical" evidence="18">
    <location>
        <begin position="272"/>
        <end position="294"/>
    </location>
</feature>
<dbReference type="EMBL" id="KX087261">
    <property type="protein sequence ID" value="ARH54195.1"/>
    <property type="molecule type" value="Genomic_DNA"/>
</dbReference>
<evidence type="ECO:0000256" key="6">
    <source>
        <dbReference type="ARBA" id="ARBA00022448"/>
    </source>
</evidence>
<dbReference type="GO" id="GO:0008137">
    <property type="term" value="F:NADH dehydrogenase (ubiquinone) activity"/>
    <property type="evidence" value="ECO:0007669"/>
    <property type="project" value="UniProtKB-EC"/>
</dbReference>
<feature type="transmembrane region" description="Helical" evidence="18">
    <location>
        <begin position="197"/>
        <end position="217"/>
    </location>
</feature>
<keyword evidence="12 18" id="KW-1133">Transmembrane helix</keyword>
<keyword evidence="15 18" id="KW-0496">Mitochondrion</keyword>
<dbReference type="GO" id="GO:0006120">
    <property type="term" value="P:mitochondrial electron transport, NADH to ubiquinone"/>
    <property type="evidence" value="ECO:0007669"/>
    <property type="project" value="InterPro"/>
</dbReference>
<evidence type="ECO:0000256" key="3">
    <source>
        <dbReference type="ARBA" id="ARBA00007012"/>
    </source>
</evidence>
<accession>A0A343C2F2</accession>
<keyword evidence="13 18" id="KW-0520">NAD</keyword>
<evidence type="ECO:0000256" key="18">
    <source>
        <dbReference type="RuleBase" id="RU003403"/>
    </source>
</evidence>
<evidence type="ECO:0000256" key="16">
    <source>
        <dbReference type="ARBA" id="ARBA00023136"/>
    </source>
</evidence>
<evidence type="ECO:0000259" key="19">
    <source>
        <dbReference type="Pfam" id="PF00361"/>
    </source>
</evidence>
<evidence type="ECO:0000256" key="15">
    <source>
        <dbReference type="ARBA" id="ARBA00023128"/>
    </source>
</evidence>
<reference evidence="20" key="1">
    <citation type="submission" date="2016-04" db="EMBL/GenBank/DDBJ databases">
        <title>Mitochondria of beetle species.</title>
        <authorList>
            <person name="Hunter A."/>
            <person name="Moriniere J."/>
            <person name="Tang P."/>
            <person name="Linard B."/>
            <person name="Crampton-Platt A."/>
            <person name="Vogler A.P."/>
        </authorList>
    </citation>
    <scope>NUCLEOTIDE SEQUENCE</scope>
</reference>
<comment type="subcellular location">
    <subcellularLocation>
        <location evidence="2 18">Mitochondrion inner membrane</location>
        <topology evidence="2 18">Multi-pass membrane protein</topology>
    </subcellularLocation>
</comment>
<evidence type="ECO:0000256" key="10">
    <source>
        <dbReference type="ARBA" id="ARBA00022967"/>
    </source>
</evidence>
<gene>
    <name evidence="20" type="primary">nad2</name>
</gene>
<dbReference type="InterPro" id="IPR001750">
    <property type="entry name" value="ND/Mrp_TM"/>
</dbReference>
<dbReference type="PRINTS" id="PR01436">
    <property type="entry name" value="NADHDHGNASE2"/>
</dbReference>
<comment type="function">
    <text evidence="1">Core subunit of the mitochondrial membrane respiratory chain NADH dehydrogenase (Complex I) that is believed to belong to the minimal assembly required for catalysis. Complex I functions in the transfer of electrons from NADH to the respiratory chain. The immediate electron acceptor for the enzyme is believed to be ubiquinone.</text>
</comment>
<keyword evidence="6" id="KW-0813">Transport</keyword>
<evidence type="ECO:0000256" key="13">
    <source>
        <dbReference type="ARBA" id="ARBA00023027"/>
    </source>
</evidence>
<evidence type="ECO:0000313" key="20">
    <source>
        <dbReference type="EMBL" id="ARH54195.1"/>
    </source>
</evidence>
<evidence type="ECO:0000256" key="17">
    <source>
        <dbReference type="ARBA" id="ARBA00049551"/>
    </source>
</evidence>
<dbReference type="Pfam" id="PF00361">
    <property type="entry name" value="Proton_antipo_M"/>
    <property type="match status" value="1"/>
</dbReference>
<feature type="transmembrane region" description="Helical" evidence="18">
    <location>
        <begin position="125"/>
        <end position="142"/>
    </location>
</feature>
<evidence type="ECO:0000256" key="4">
    <source>
        <dbReference type="ARBA" id="ARBA00012944"/>
    </source>
</evidence>
<evidence type="ECO:0000256" key="2">
    <source>
        <dbReference type="ARBA" id="ARBA00004448"/>
    </source>
</evidence>
<name>A0A343C2F2_9COLE</name>
<feature type="transmembrane region" description="Helical" evidence="18">
    <location>
        <begin position="90"/>
        <end position="113"/>
    </location>
</feature>
<evidence type="ECO:0000256" key="12">
    <source>
        <dbReference type="ARBA" id="ARBA00022989"/>
    </source>
</evidence>
<feature type="transmembrane region" description="Helical" evidence="18">
    <location>
        <begin position="315"/>
        <end position="335"/>
    </location>
</feature>
<dbReference type="PANTHER" id="PTHR46552:SF1">
    <property type="entry name" value="NADH-UBIQUINONE OXIDOREDUCTASE CHAIN 2"/>
    <property type="match status" value="1"/>
</dbReference>
<evidence type="ECO:0000256" key="14">
    <source>
        <dbReference type="ARBA" id="ARBA00023075"/>
    </source>
</evidence>
<organism evidence="20">
    <name type="scientific">Coleoptera sp. 2 AH-2016</name>
    <dbReference type="NCBI Taxonomy" id="1903824"/>
    <lineage>
        <taxon>Eukaryota</taxon>
        <taxon>Metazoa</taxon>
        <taxon>Ecdysozoa</taxon>
        <taxon>Arthropoda</taxon>
        <taxon>Hexapoda</taxon>
        <taxon>Insecta</taxon>
        <taxon>Pterygota</taxon>
        <taxon>Neoptera</taxon>
        <taxon>Endopterygota</taxon>
        <taxon>Coleoptera</taxon>
    </lineage>
</organism>
<dbReference type="AlphaFoldDB" id="A0A343C2F2"/>
<feature type="transmembrane region" description="Helical" evidence="18">
    <location>
        <begin position="59"/>
        <end position="78"/>
    </location>
</feature>
<evidence type="ECO:0000256" key="8">
    <source>
        <dbReference type="ARBA" id="ARBA00022692"/>
    </source>
</evidence>
<feature type="transmembrane region" description="Helical" evidence="18">
    <location>
        <begin position="238"/>
        <end position="260"/>
    </location>
</feature>
<dbReference type="EC" id="7.1.1.2" evidence="4 18"/>
<feature type="domain" description="NADH:quinone oxidoreductase/Mrp antiporter transmembrane" evidence="19">
    <location>
        <begin position="23"/>
        <end position="285"/>
    </location>
</feature>
<dbReference type="InterPro" id="IPR050175">
    <property type="entry name" value="Complex_I_Subunit_2"/>
</dbReference>
<sequence length="339" mass="39336">MNKFYKYMFFLTMISGTLISMSSYSWMSMWIGLEINLLAIIPLLKSSKNIFPSESAIKYFITQAITSAIIMFTIVWNLNYYEYPLTAQSHSISMILSSALLTKMGAAPFHFWFPEVMDGLNWTNNIIMLTWQKIAPFILIMYNMKLNFFFSVIIISSAIIGGIMGLNQISIRKIMAYSSINHIAWMLSSLMNSHSIWLIYFTIYSFISLTLIINLINSKCFFLKQMYSTMNMNKSMKLFFLFSFLSLGGLPPFLGFFPKWLTINNLIENKFYIMSLLLIMSTLITLFFYIRITFSSMTLKSSEFINNKFIFKPKFSTSMINSFNLTGLILCMFSTNMLL</sequence>
<keyword evidence="8 18" id="KW-0812">Transmembrane</keyword>
<dbReference type="PANTHER" id="PTHR46552">
    <property type="entry name" value="NADH-UBIQUINONE OXIDOREDUCTASE CHAIN 2"/>
    <property type="match status" value="1"/>
</dbReference>
<evidence type="ECO:0000256" key="7">
    <source>
        <dbReference type="ARBA" id="ARBA00022660"/>
    </source>
</evidence>
<evidence type="ECO:0000256" key="5">
    <source>
        <dbReference type="ARBA" id="ARBA00021008"/>
    </source>
</evidence>
<dbReference type="GO" id="GO:0005743">
    <property type="term" value="C:mitochondrial inner membrane"/>
    <property type="evidence" value="ECO:0007669"/>
    <property type="project" value="UniProtKB-SubCell"/>
</dbReference>
<keyword evidence="16 18" id="KW-0472">Membrane</keyword>
<keyword evidence="7 18" id="KW-0679">Respiratory chain</keyword>
<comment type="similarity">
    <text evidence="3 18">Belongs to the complex I subunit 2 family.</text>
</comment>
<dbReference type="InterPro" id="IPR003917">
    <property type="entry name" value="NADH_UbQ_OxRdtase_chain2"/>
</dbReference>
<feature type="transmembrane region" description="Helical" evidence="18">
    <location>
        <begin position="7"/>
        <end position="24"/>
    </location>
</feature>
<evidence type="ECO:0000256" key="1">
    <source>
        <dbReference type="ARBA" id="ARBA00003257"/>
    </source>
</evidence>
<protein>
    <recommendedName>
        <fullName evidence="5 18">NADH-ubiquinone oxidoreductase chain 2</fullName>
        <ecNumber evidence="4 18">7.1.1.2</ecNumber>
    </recommendedName>
</protein>
<evidence type="ECO:0000256" key="9">
    <source>
        <dbReference type="ARBA" id="ARBA00022792"/>
    </source>
</evidence>
<keyword evidence="10 18" id="KW-1278">Translocase</keyword>
<geneLocation type="mitochondrion" evidence="20"/>
<proteinExistence type="inferred from homology"/>
<evidence type="ECO:0000256" key="11">
    <source>
        <dbReference type="ARBA" id="ARBA00022982"/>
    </source>
</evidence>
<feature type="transmembrane region" description="Helical" evidence="18">
    <location>
        <begin position="148"/>
        <end position="167"/>
    </location>
</feature>